<feature type="domain" description="DUF7703" evidence="3">
    <location>
        <begin position="215"/>
        <end position="291"/>
    </location>
</feature>
<dbReference type="PANTHER" id="PTHR37013:SF4">
    <property type="entry name" value="INTEGRAL MEMBRANE PROTEIN"/>
    <property type="match status" value="1"/>
</dbReference>
<feature type="region of interest" description="Disordered" evidence="1">
    <location>
        <begin position="203"/>
        <end position="228"/>
    </location>
</feature>
<feature type="domain" description="DUF7703" evidence="3">
    <location>
        <begin position="18"/>
        <end position="185"/>
    </location>
</feature>
<feature type="transmembrane region" description="Helical" evidence="2">
    <location>
        <begin position="234"/>
        <end position="258"/>
    </location>
</feature>
<dbReference type="EMBL" id="JAULSR010000010">
    <property type="protein sequence ID" value="KAK0610376.1"/>
    <property type="molecule type" value="Genomic_DNA"/>
</dbReference>
<feature type="transmembrane region" description="Helical" evidence="2">
    <location>
        <begin position="114"/>
        <end position="139"/>
    </location>
</feature>
<evidence type="ECO:0000256" key="1">
    <source>
        <dbReference type="SAM" id="MobiDB-lite"/>
    </source>
</evidence>
<organism evidence="4 5">
    <name type="scientific">Bombardia bombarda</name>
    <dbReference type="NCBI Taxonomy" id="252184"/>
    <lineage>
        <taxon>Eukaryota</taxon>
        <taxon>Fungi</taxon>
        <taxon>Dikarya</taxon>
        <taxon>Ascomycota</taxon>
        <taxon>Pezizomycotina</taxon>
        <taxon>Sordariomycetes</taxon>
        <taxon>Sordariomycetidae</taxon>
        <taxon>Sordariales</taxon>
        <taxon>Lasiosphaeriaceae</taxon>
        <taxon>Bombardia</taxon>
    </lineage>
</organism>
<feature type="transmembrane region" description="Helical" evidence="2">
    <location>
        <begin position="49"/>
        <end position="70"/>
    </location>
</feature>
<keyword evidence="2" id="KW-1133">Transmembrane helix</keyword>
<keyword evidence="2" id="KW-0812">Transmembrane</keyword>
<feature type="transmembrane region" description="Helical" evidence="2">
    <location>
        <begin position="159"/>
        <end position="176"/>
    </location>
</feature>
<accession>A0AA39WCK2</accession>
<dbReference type="AlphaFoldDB" id="A0AA39WCK2"/>
<feature type="region of interest" description="Disordered" evidence="1">
    <location>
        <begin position="297"/>
        <end position="318"/>
    </location>
</feature>
<evidence type="ECO:0000313" key="4">
    <source>
        <dbReference type="EMBL" id="KAK0610376.1"/>
    </source>
</evidence>
<evidence type="ECO:0000259" key="3">
    <source>
        <dbReference type="Pfam" id="PF24802"/>
    </source>
</evidence>
<feature type="transmembrane region" description="Helical" evidence="2">
    <location>
        <begin position="82"/>
        <end position="102"/>
    </location>
</feature>
<proteinExistence type="predicted"/>
<protein>
    <recommendedName>
        <fullName evidence="3">DUF7703 domain-containing protein</fullName>
    </recommendedName>
</protein>
<keyword evidence="2" id="KW-0472">Membrane</keyword>
<comment type="caution">
    <text evidence="4">The sequence shown here is derived from an EMBL/GenBank/DDBJ whole genome shotgun (WGS) entry which is preliminary data.</text>
</comment>
<keyword evidence="5" id="KW-1185">Reference proteome</keyword>
<feature type="transmembrane region" description="Helical" evidence="2">
    <location>
        <begin position="20"/>
        <end position="42"/>
    </location>
</feature>
<sequence length="477" mass="52902">MSDTVENIYDLKQDLQMSMTIAAFTGISWYIGAEINTSLFILFKRRRGLYFWSCALCSWGVVLQPLFIILTDFGVWTNLTGAVILIYLTWLIMVVPQSWLLYSRLHLIVHHDTLLRWIMIVLICTSILFSIPTIVIGTLAQATTINPHLFRINLVWDRVQLTVFFVQETLLSLLYIHHTRKYLRDSALLSTLPYADITYPPSQLDNPTSSHQHNNGSKNARHNSNSRPSETKQVLHHLILTNILVICLDIALLGVQYADLFYLQGAFKPCVYGIKLKVEFAILNRLIDMAKRRGAGGGGSGTDSLGHHNHGNGNGGLGGSGMVARGGGRLGNHSLNKSEQGVAGLDMDGGDIGRSWWWRRVRSCRSGCRTCEVVVGIICMSRGEARSGRRARRARRLCGVAGIGGGDGADVMGVCEKAAHAGKGMLEKACCVRYEKRDGTYDLSGVILLYLMCYEGLGRRSDWLDGWVGYIPKGVQP</sequence>
<gene>
    <name evidence="4" type="ORF">B0T17DRAFT_511888</name>
</gene>
<reference evidence="4" key="1">
    <citation type="submission" date="2023-06" db="EMBL/GenBank/DDBJ databases">
        <title>Genome-scale phylogeny and comparative genomics of the fungal order Sordariales.</title>
        <authorList>
            <consortium name="Lawrence Berkeley National Laboratory"/>
            <person name="Hensen N."/>
            <person name="Bonometti L."/>
            <person name="Westerberg I."/>
            <person name="Brannstrom I.O."/>
            <person name="Guillou S."/>
            <person name="Cros-Aarteil S."/>
            <person name="Calhoun S."/>
            <person name="Haridas S."/>
            <person name="Kuo A."/>
            <person name="Mondo S."/>
            <person name="Pangilinan J."/>
            <person name="Riley R."/>
            <person name="LaButti K."/>
            <person name="Andreopoulos B."/>
            <person name="Lipzen A."/>
            <person name="Chen C."/>
            <person name="Yanf M."/>
            <person name="Daum C."/>
            <person name="Ng V."/>
            <person name="Clum A."/>
            <person name="Steindorff A."/>
            <person name="Ohm R."/>
            <person name="Martin F."/>
            <person name="Silar P."/>
            <person name="Natvig D."/>
            <person name="Lalanne C."/>
            <person name="Gautier V."/>
            <person name="Ament-velasquez S.L."/>
            <person name="Kruys A."/>
            <person name="Hutchinson M.I."/>
            <person name="Powell A.J."/>
            <person name="Barry K."/>
            <person name="Miller A.N."/>
            <person name="Grigoriev I.V."/>
            <person name="Debuchy R."/>
            <person name="Gladieux P."/>
            <person name="Thoren M.H."/>
            <person name="Johannesson H."/>
        </authorList>
    </citation>
    <scope>NUCLEOTIDE SEQUENCE</scope>
    <source>
        <strain evidence="4">SMH3391-2</strain>
    </source>
</reference>
<dbReference type="PANTHER" id="PTHR37013">
    <property type="entry name" value="INTEGRAL MEMBRANE PROTEIN (AFU_ORTHOLOGUE AFUA_1G05950)-RELATED"/>
    <property type="match status" value="1"/>
</dbReference>
<dbReference type="Pfam" id="PF24802">
    <property type="entry name" value="DUF7703"/>
    <property type="match status" value="2"/>
</dbReference>
<dbReference type="InterPro" id="IPR056120">
    <property type="entry name" value="DUF7703"/>
</dbReference>
<dbReference type="Proteomes" id="UP001174934">
    <property type="component" value="Unassembled WGS sequence"/>
</dbReference>
<evidence type="ECO:0000313" key="5">
    <source>
        <dbReference type="Proteomes" id="UP001174934"/>
    </source>
</evidence>
<name>A0AA39WCK2_9PEZI</name>
<evidence type="ECO:0000256" key="2">
    <source>
        <dbReference type="SAM" id="Phobius"/>
    </source>
</evidence>